<dbReference type="RefSeq" id="WP_118229048.1">
    <property type="nucleotide sequence ID" value="NZ_DBFBQU010000224.1"/>
</dbReference>
<dbReference type="AlphaFoldDB" id="A0A6H3FER1"/>
<evidence type="ECO:0000313" key="1">
    <source>
        <dbReference type="EMBL" id="TBH81745.1"/>
    </source>
</evidence>
<dbReference type="EMBL" id="SIXC01000001">
    <property type="protein sequence ID" value="TBH81745.1"/>
    <property type="molecule type" value="Genomic_DNA"/>
</dbReference>
<protein>
    <submittedName>
        <fullName evidence="1">Uncharacterized protein</fullName>
    </submittedName>
</protein>
<reference evidence="1 2" key="1">
    <citation type="submission" date="2018-12" db="EMBL/GenBank/DDBJ databases">
        <title>First genome draft of Desulfovibrio legallis sp. nov.</title>
        <authorList>
            <person name="Ben Dhia O."/>
            <person name="Najjari A."/>
            <person name="Ferjani R."/>
            <person name="Fhoula I."/>
            <person name="Fardeau M.-L."/>
            <person name="Boudabbous A."/>
            <person name="Ouzari H.I."/>
        </authorList>
    </citation>
    <scope>NUCLEOTIDE SEQUENCE [LARGE SCALE GENOMIC DNA]</scope>
    <source>
        <strain evidence="1 2">H1T</strain>
    </source>
</reference>
<comment type="caution">
    <text evidence="1">The sequence shown here is derived from an EMBL/GenBank/DDBJ whole genome shotgun (WGS) entry which is preliminary data.</text>
</comment>
<sequence>MNISQIRLGLGRVKSSCARRDLERALDLAIAALDALGGQTPPTDLRGDIRNAVASLAADPDIRAHAPAPLAYQPGMEQDLARSLRQVRDGLKNAQEQEDYAATLQRKQQLDRWFKDGKAFLAQGKPSEADACFAEALRHYRDETALFGMMAKAMMEAGEYVRALGHIRAGLKANPGNAALADLAEACASLRQQGK</sequence>
<gene>
    <name evidence="1" type="ORF">EB812_00175</name>
</gene>
<dbReference type="Proteomes" id="UP000292919">
    <property type="component" value="Unassembled WGS sequence"/>
</dbReference>
<accession>A0A6H3FER1</accession>
<keyword evidence="2" id="KW-1185">Reference proteome</keyword>
<evidence type="ECO:0000313" key="2">
    <source>
        <dbReference type="Proteomes" id="UP000292919"/>
    </source>
</evidence>
<dbReference type="InterPro" id="IPR011990">
    <property type="entry name" value="TPR-like_helical_dom_sf"/>
</dbReference>
<dbReference type="SUPFAM" id="SSF48452">
    <property type="entry name" value="TPR-like"/>
    <property type="match status" value="1"/>
</dbReference>
<proteinExistence type="predicted"/>
<organism evidence="1 2">
    <name type="scientific">Desulfovibrio legallii</name>
    <dbReference type="NCBI Taxonomy" id="571438"/>
    <lineage>
        <taxon>Bacteria</taxon>
        <taxon>Pseudomonadati</taxon>
        <taxon>Thermodesulfobacteriota</taxon>
        <taxon>Desulfovibrionia</taxon>
        <taxon>Desulfovibrionales</taxon>
        <taxon>Desulfovibrionaceae</taxon>
        <taxon>Desulfovibrio</taxon>
    </lineage>
</organism>
<dbReference type="Pfam" id="PF14559">
    <property type="entry name" value="TPR_19"/>
    <property type="match status" value="1"/>
</dbReference>
<name>A0A6H3FER1_9BACT</name>
<dbReference type="Gene3D" id="1.25.40.10">
    <property type="entry name" value="Tetratricopeptide repeat domain"/>
    <property type="match status" value="1"/>
</dbReference>